<dbReference type="InterPro" id="IPR036053">
    <property type="entry name" value="PABP-dom"/>
</dbReference>
<sequence>MQANGTAVYVADLHSDVTEQNIWETFQRCGPIHSVRVCRDSATRVSLGYCYVNFINAADAQKAIDDLTFTELNGQVIRVCVAERDPSRRQNQKGNIYIGNISPSVTARDIFTTFRQFGVIISARVCTGKNATHAFIHFADVEDAQRAVEGANGQEIEGMAITVQHFKTLNERGGAKFTNVYAKQWPASYTKEQVVALFSKYGKINSTFLPAVSDEEGAPLRGFGCFNFHVHEDAVKAIQELNGKQIEEGATLFVAKCLSRKERAKAKQTRMHENFNRQTNVFIKNIDEEVDDTRLHQLFGEFGEITSASVKRDEKGVSKGFGFINYTEASMAQRAIQEMMGKMIGSKPLYVALHQPKEIRRAQLAQMHQQQQAMAGMDMRYPGYPMQQPGVMMPYTMHVGRPAPLYPATVPRAHIVSATAANVPSSTLLSSEQISQIGSLDDRKQQYGNGMYLKVMPMTGNDQELCGQIVAAILENEEPAIVEIYNDDAKLAAKVEELKVELSKQ</sequence>
<comment type="caution">
    <text evidence="9">The sequence shown here is derived from an EMBL/GenBank/DDBJ whole genome shotgun (WGS) entry which is preliminary data.</text>
</comment>
<dbReference type="PROSITE" id="PS50102">
    <property type="entry name" value="RRM"/>
    <property type="match status" value="4"/>
</dbReference>
<dbReference type="SUPFAM" id="SSF63570">
    <property type="entry name" value="PABC (PABP) domain"/>
    <property type="match status" value="1"/>
</dbReference>
<keyword evidence="5 7" id="KW-0694">RNA-binding</keyword>
<proteinExistence type="predicted"/>
<evidence type="ECO:0000256" key="5">
    <source>
        <dbReference type="ARBA" id="ARBA00022884"/>
    </source>
</evidence>
<dbReference type="GO" id="GO:0005737">
    <property type="term" value="C:cytoplasm"/>
    <property type="evidence" value="ECO:0007669"/>
    <property type="project" value="UniProtKB-SubCell"/>
</dbReference>
<feature type="domain" description="RRM" evidence="8">
    <location>
        <begin position="94"/>
        <end position="168"/>
    </location>
</feature>
<evidence type="ECO:0000256" key="2">
    <source>
        <dbReference type="ARBA" id="ARBA00004496"/>
    </source>
</evidence>
<dbReference type="InterPro" id="IPR035979">
    <property type="entry name" value="RBD_domain_sf"/>
</dbReference>
<keyword evidence="6" id="KW-0539">Nucleus</keyword>
<dbReference type="FunFam" id="3.30.70.330:FF:000651">
    <property type="entry name" value="Poly(A) binding protein cytoplasmic 1 like"/>
    <property type="match status" value="1"/>
</dbReference>
<feature type="domain" description="RRM" evidence="8">
    <location>
        <begin position="178"/>
        <end position="259"/>
    </location>
</feature>
<gene>
    <name evidence="9" type="ORF">J8273_3255</name>
</gene>
<keyword evidence="3" id="KW-0963">Cytoplasm</keyword>
<evidence type="ECO:0000313" key="10">
    <source>
        <dbReference type="Proteomes" id="UP000717585"/>
    </source>
</evidence>
<organism evidence="9 10">
    <name type="scientific">Carpediemonas membranifera</name>
    <dbReference type="NCBI Taxonomy" id="201153"/>
    <lineage>
        <taxon>Eukaryota</taxon>
        <taxon>Metamonada</taxon>
        <taxon>Carpediemonas-like organisms</taxon>
        <taxon>Carpediemonas</taxon>
    </lineage>
</organism>
<evidence type="ECO:0000256" key="6">
    <source>
        <dbReference type="ARBA" id="ARBA00023242"/>
    </source>
</evidence>
<reference evidence="9" key="1">
    <citation type="submission" date="2021-05" db="EMBL/GenBank/DDBJ databases">
        <title>A free-living protist that lacks canonical eukaryotic 1 DNA replication and segregation systems.</title>
        <authorList>
            <person name="Salas-Leiva D.E."/>
            <person name="Tromer E.C."/>
            <person name="Curtis B.A."/>
            <person name="Jerlstrom-Hultqvist J."/>
            <person name="Kolisko M."/>
            <person name="Yi Z."/>
            <person name="Salas-Leiva J.S."/>
            <person name="Gallot-Lavallee L."/>
            <person name="Kops G.J.P.L."/>
            <person name="Archibald J.M."/>
            <person name="Simpson A.G.B."/>
            <person name="Roger A.J."/>
        </authorList>
    </citation>
    <scope>NUCLEOTIDE SEQUENCE</scope>
    <source>
        <strain evidence="9">BICM</strain>
    </source>
</reference>
<dbReference type="AlphaFoldDB" id="A0A8J6BX58"/>
<evidence type="ECO:0000313" key="9">
    <source>
        <dbReference type="EMBL" id="KAG9393126.1"/>
    </source>
</evidence>
<feature type="domain" description="RRM" evidence="8">
    <location>
        <begin position="6"/>
        <end position="84"/>
    </location>
</feature>
<accession>A0A8J6BX58</accession>
<dbReference type="InterPro" id="IPR012677">
    <property type="entry name" value="Nucleotide-bd_a/b_plait_sf"/>
</dbReference>
<dbReference type="SMART" id="SM00360">
    <property type="entry name" value="RRM"/>
    <property type="match status" value="4"/>
</dbReference>
<protein>
    <submittedName>
        <fullName evidence="9">RNA recognition motif containing protein</fullName>
    </submittedName>
</protein>
<dbReference type="EMBL" id="JAHDYR010000025">
    <property type="protein sequence ID" value="KAG9393126.1"/>
    <property type="molecule type" value="Genomic_DNA"/>
</dbReference>
<keyword evidence="10" id="KW-1185">Reference proteome</keyword>
<evidence type="ECO:0000256" key="7">
    <source>
        <dbReference type="PROSITE-ProRule" id="PRU00176"/>
    </source>
</evidence>
<keyword evidence="4" id="KW-0677">Repeat</keyword>
<dbReference type="Pfam" id="PF00076">
    <property type="entry name" value="RRM_1"/>
    <property type="match status" value="4"/>
</dbReference>
<evidence type="ECO:0000256" key="4">
    <source>
        <dbReference type="ARBA" id="ARBA00022737"/>
    </source>
</evidence>
<name>A0A8J6BX58_9EUKA</name>
<dbReference type="GO" id="GO:0003723">
    <property type="term" value="F:RNA binding"/>
    <property type="evidence" value="ECO:0007669"/>
    <property type="project" value="UniProtKB-UniRule"/>
</dbReference>
<evidence type="ECO:0000259" key="8">
    <source>
        <dbReference type="PROSITE" id="PS50102"/>
    </source>
</evidence>
<dbReference type="InterPro" id="IPR000504">
    <property type="entry name" value="RRM_dom"/>
</dbReference>
<dbReference type="PANTHER" id="PTHR24012">
    <property type="entry name" value="RNA BINDING PROTEIN"/>
    <property type="match status" value="1"/>
</dbReference>
<evidence type="ECO:0000256" key="3">
    <source>
        <dbReference type="ARBA" id="ARBA00022490"/>
    </source>
</evidence>
<dbReference type="Proteomes" id="UP000717585">
    <property type="component" value="Unassembled WGS sequence"/>
</dbReference>
<evidence type="ECO:0000256" key="1">
    <source>
        <dbReference type="ARBA" id="ARBA00004123"/>
    </source>
</evidence>
<feature type="domain" description="RRM" evidence="8">
    <location>
        <begin position="279"/>
        <end position="356"/>
    </location>
</feature>
<dbReference type="CDD" id="cd00590">
    <property type="entry name" value="RRM_SF"/>
    <property type="match status" value="1"/>
</dbReference>
<dbReference type="SUPFAM" id="SSF54928">
    <property type="entry name" value="RNA-binding domain, RBD"/>
    <property type="match status" value="3"/>
</dbReference>
<dbReference type="GO" id="GO:0005634">
    <property type="term" value="C:nucleus"/>
    <property type="evidence" value="ECO:0007669"/>
    <property type="project" value="UniProtKB-SubCell"/>
</dbReference>
<comment type="subcellular location">
    <subcellularLocation>
        <location evidence="2">Cytoplasm</location>
    </subcellularLocation>
    <subcellularLocation>
        <location evidence="1">Nucleus</location>
    </subcellularLocation>
</comment>
<dbReference type="OrthoDB" id="19742at2759"/>
<dbReference type="Gene3D" id="3.30.70.330">
    <property type="match status" value="4"/>
</dbReference>